<dbReference type="Proteomes" id="UP000813463">
    <property type="component" value="Chromosome 5"/>
</dbReference>
<gene>
    <name evidence="3 4" type="primary">LOC110776954</name>
</gene>
<dbReference type="GeneID" id="110776954"/>
<keyword evidence="2" id="KW-1185">Reference proteome</keyword>
<feature type="compositionally biased region" description="Low complexity" evidence="1">
    <location>
        <begin position="65"/>
        <end position="77"/>
    </location>
</feature>
<evidence type="ECO:0000313" key="4">
    <source>
        <dbReference type="RefSeq" id="XP_056683989.1"/>
    </source>
</evidence>
<feature type="compositionally biased region" description="Polar residues" evidence="1">
    <location>
        <begin position="83"/>
        <end position="93"/>
    </location>
</feature>
<accession>A0ABM3QKV3</accession>
<evidence type="ECO:0000313" key="2">
    <source>
        <dbReference type="Proteomes" id="UP000813463"/>
    </source>
</evidence>
<organism evidence="2 4">
    <name type="scientific">Spinacia oleracea</name>
    <name type="common">Spinach</name>
    <dbReference type="NCBI Taxonomy" id="3562"/>
    <lineage>
        <taxon>Eukaryota</taxon>
        <taxon>Viridiplantae</taxon>
        <taxon>Streptophyta</taxon>
        <taxon>Embryophyta</taxon>
        <taxon>Tracheophyta</taxon>
        <taxon>Spermatophyta</taxon>
        <taxon>Magnoliopsida</taxon>
        <taxon>eudicotyledons</taxon>
        <taxon>Gunneridae</taxon>
        <taxon>Pentapetalae</taxon>
        <taxon>Caryophyllales</taxon>
        <taxon>Chenopodiaceae</taxon>
        <taxon>Chenopodioideae</taxon>
        <taxon>Anserineae</taxon>
        <taxon>Spinacia</taxon>
    </lineage>
</organism>
<sequence length="207" mass="22796">MWFVSNGISFLQPSIYLLRLFRHEDGSVYIFMDLESKKASTTVVPSSKRKAGGTGLPRFKPTRDSGVGPSSAVGPSPKHQKVTQKSVSETQELLSPDPLGGIPEVVRRNIPPKTAESARNSDGKFYSSIVSTCRSSSDSSIVFPRDSKPMVFPVEKHDPQKAINAELDQIPSSGHYTSRDRVKVMGLMPNDIPLDMPKLSPRRMKPN</sequence>
<evidence type="ECO:0000313" key="3">
    <source>
        <dbReference type="RefSeq" id="XP_056683988.1"/>
    </source>
</evidence>
<name>A0ABM3QKV3_SPIOL</name>
<feature type="region of interest" description="Disordered" evidence="1">
    <location>
        <begin position="42"/>
        <end position="105"/>
    </location>
</feature>
<dbReference type="RefSeq" id="XP_056683989.1">
    <property type="nucleotide sequence ID" value="XM_056828011.1"/>
</dbReference>
<reference evidence="2" key="1">
    <citation type="journal article" date="2021" name="Nat. Commun.">
        <title>Genomic analyses provide insights into spinach domestication and the genetic basis of agronomic traits.</title>
        <authorList>
            <person name="Cai X."/>
            <person name="Sun X."/>
            <person name="Xu C."/>
            <person name="Sun H."/>
            <person name="Wang X."/>
            <person name="Ge C."/>
            <person name="Zhang Z."/>
            <person name="Wang Q."/>
            <person name="Fei Z."/>
            <person name="Jiao C."/>
            <person name="Wang Q."/>
        </authorList>
    </citation>
    <scope>NUCLEOTIDE SEQUENCE [LARGE SCALE GENOMIC DNA]</scope>
    <source>
        <strain evidence="2">cv. Varoflay</strain>
    </source>
</reference>
<feature type="region of interest" description="Disordered" evidence="1">
    <location>
        <begin position="187"/>
        <end position="207"/>
    </location>
</feature>
<proteinExistence type="predicted"/>
<reference evidence="3 4" key="2">
    <citation type="submission" date="2025-05" db="UniProtKB">
        <authorList>
            <consortium name="RefSeq"/>
        </authorList>
    </citation>
    <scope>IDENTIFICATION</scope>
    <source>
        <tissue evidence="3 4">Leaf</tissue>
    </source>
</reference>
<evidence type="ECO:0000256" key="1">
    <source>
        <dbReference type="SAM" id="MobiDB-lite"/>
    </source>
</evidence>
<dbReference type="RefSeq" id="XP_056683988.1">
    <property type="nucleotide sequence ID" value="XM_056828010.1"/>
</dbReference>
<protein>
    <submittedName>
        <fullName evidence="3 4">Uncharacterized protein isoform X1</fullName>
    </submittedName>
</protein>